<dbReference type="SUPFAM" id="SSF57184">
    <property type="entry name" value="Growth factor receptor domain"/>
    <property type="match status" value="1"/>
</dbReference>
<keyword evidence="1 5" id="KW-0245">EGF-like domain</keyword>
<dbReference type="CDD" id="cd00054">
    <property type="entry name" value="EGF_CA"/>
    <property type="match status" value="1"/>
</dbReference>
<gene>
    <name evidence="7" type="ORF">DPMN_006890</name>
</gene>
<dbReference type="Proteomes" id="UP000828390">
    <property type="component" value="Unassembled WGS sequence"/>
</dbReference>
<reference evidence="7" key="2">
    <citation type="submission" date="2020-11" db="EMBL/GenBank/DDBJ databases">
        <authorList>
            <person name="McCartney M.A."/>
            <person name="Auch B."/>
            <person name="Kono T."/>
            <person name="Mallez S."/>
            <person name="Becker A."/>
            <person name="Gohl D.M."/>
            <person name="Silverstein K.A.T."/>
            <person name="Koren S."/>
            <person name="Bechman K.B."/>
            <person name="Herman A."/>
            <person name="Abrahante J.E."/>
            <person name="Garbe J."/>
        </authorList>
    </citation>
    <scope>NUCLEOTIDE SEQUENCE</scope>
    <source>
        <strain evidence="7">Duluth1</strain>
        <tissue evidence="7">Whole animal</tissue>
    </source>
</reference>
<evidence type="ECO:0000256" key="3">
    <source>
        <dbReference type="ARBA" id="ARBA00022737"/>
    </source>
</evidence>
<keyword evidence="4" id="KW-1015">Disulfide bond</keyword>
<keyword evidence="8" id="KW-1185">Reference proteome</keyword>
<dbReference type="AlphaFoldDB" id="A0A9D4RXV7"/>
<dbReference type="PROSITE" id="PS01186">
    <property type="entry name" value="EGF_2"/>
    <property type="match status" value="1"/>
</dbReference>
<evidence type="ECO:0000259" key="6">
    <source>
        <dbReference type="PROSITE" id="PS50026"/>
    </source>
</evidence>
<dbReference type="SMART" id="SM00181">
    <property type="entry name" value="EGF"/>
    <property type="match status" value="5"/>
</dbReference>
<evidence type="ECO:0000256" key="5">
    <source>
        <dbReference type="PROSITE-ProRule" id="PRU00076"/>
    </source>
</evidence>
<dbReference type="PANTHER" id="PTHR24034">
    <property type="entry name" value="EGF-LIKE DOMAIN-CONTAINING PROTEIN"/>
    <property type="match status" value="1"/>
</dbReference>
<name>A0A9D4RXV7_DREPO</name>
<dbReference type="Gene3D" id="2.10.25.10">
    <property type="entry name" value="Laminin"/>
    <property type="match status" value="3"/>
</dbReference>
<dbReference type="SMART" id="SM00179">
    <property type="entry name" value="EGF_CA"/>
    <property type="match status" value="3"/>
</dbReference>
<dbReference type="InterPro" id="IPR001881">
    <property type="entry name" value="EGF-like_Ca-bd_dom"/>
</dbReference>
<dbReference type="FunFam" id="2.10.25.10:FF:000038">
    <property type="entry name" value="Fibrillin 2"/>
    <property type="match status" value="1"/>
</dbReference>
<dbReference type="GO" id="GO:0005509">
    <property type="term" value="F:calcium ion binding"/>
    <property type="evidence" value="ECO:0007669"/>
    <property type="project" value="InterPro"/>
</dbReference>
<evidence type="ECO:0000256" key="2">
    <source>
        <dbReference type="ARBA" id="ARBA00022729"/>
    </source>
</evidence>
<dbReference type="InterPro" id="IPR050751">
    <property type="entry name" value="ECM_structural_protein"/>
</dbReference>
<dbReference type="PROSITE" id="PS00010">
    <property type="entry name" value="ASX_HYDROXYL"/>
    <property type="match status" value="1"/>
</dbReference>
<dbReference type="PROSITE" id="PS50026">
    <property type="entry name" value="EGF_3"/>
    <property type="match status" value="1"/>
</dbReference>
<evidence type="ECO:0000256" key="4">
    <source>
        <dbReference type="ARBA" id="ARBA00023157"/>
    </source>
</evidence>
<feature type="domain" description="EGF-like" evidence="6">
    <location>
        <begin position="291"/>
        <end position="327"/>
    </location>
</feature>
<comment type="caution">
    <text evidence="7">The sequence shown here is derived from an EMBL/GenBank/DDBJ whole genome shotgun (WGS) entry which is preliminary data.</text>
</comment>
<dbReference type="EMBL" id="JAIWYP010000001">
    <property type="protein sequence ID" value="KAH3882943.1"/>
    <property type="molecule type" value="Genomic_DNA"/>
</dbReference>
<evidence type="ECO:0000313" key="8">
    <source>
        <dbReference type="Proteomes" id="UP000828390"/>
    </source>
</evidence>
<accession>A0A9D4RXV7</accession>
<dbReference type="InterPro" id="IPR000152">
    <property type="entry name" value="EGF-type_Asp/Asn_hydroxyl_site"/>
</dbReference>
<organism evidence="7 8">
    <name type="scientific">Dreissena polymorpha</name>
    <name type="common">Zebra mussel</name>
    <name type="synonym">Mytilus polymorpha</name>
    <dbReference type="NCBI Taxonomy" id="45954"/>
    <lineage>
        <taxon>Eukaryota</taxon>
        <taxon>Metazoa</taxon>
        <taxon>Spiralia</taxon>
        <taxon>Lophotrochozoa</taxon>
        <taxon>Mollusca</taxon>
        <taxon>Bivalvia</taxon>
        <taxon>Autobranchia</taxon>
        <taxon>Heteroconchia</taxon>
        <taxon>Euheterodonta</taxon>
        <taxon>Imparidentia</taxon>
        <taxon>Neoheterodontei</taxon>
        <taxon>Myida</taxon>
        <taxon>Dreissenoidea</taxon>
        <taxon>Dreissenidae</taxon>
        <taxon>Dreissena</taxon>
    </lineage>
</organism>
<keyword evidence="3" id="KW-0677">Repeat</keyword>
<evidence type="ECO:0000256" key="1">
    <source>
        <dbReference type="ARBA" id="ARBA00022536"/>
    </source>
</evidence>
<dbReference type="InterPro" id="IPR049883">
    <property type="entry name" value="NOTCH1_EGF-like"/>
</dbReference>
<dbReference type="PANTHER" id="PTHR24034:SF209">
    <property type="entry name" value="EGF-LIKE DOMAIN-CONTAINING PROTEIN"/>
    <property type="match status" value="1"/>
</dbReference>
<comment type="caution">
    <text evidence="5">Lacks conserved residue(s) required for the propagation of feature annotation.</text>
</comment>
<keyword evidence="2" id="KW-0732">Signal</keyword>
<dbReference type="InterPro" id="IPR009030">
    <property type="entry name" value="Growth_fac_rcpt_cys_sf"/>
</dbReference>
<protein>
    <recommendedName>
        <fullName evidence="6">EGF-like domain-containing protein</fullName>
    </recommendedName>
</protein>
<sequence>MLKVSEQDRAKKATGGLSDATVFSAFAIQGDGVWMQVELNEAGNRTQLFVGTDKTSWADYTNDYYNPGTMVIKSVTGLTQLAKETGSTEEKAVRTNEAASNRIPNITVVAGTQVVGNKNTLILNVNESRSITVKGEDDGSILNYLVLGNSGAELSIELEDRSRNVTLKLTDTNPKNLSVTVTDSNNVSAPILDIVLVVCSLCSGHGTCNTSVLRETHGNPNYKLATCQCELYWTGDDCQFDFDACAENPCSVGRNCTDTNADAHKGNPSIPTYTCTPCPAGFEDNNAKCEDIDECKNLPCGLSSKCVNTEGSFSCVCNAGYRLSSTNKTACNDINECEESTSGCDQVCNNTQGYFTCSCYAGYTFNSTSNQCKQGTLPNVCKDQCNGTDGCVDDNNSPKCFCNAGYQLNGGNTRCDGKDECGAGSDRCDPAGWTGTTCDTDINECETPNKCKDANKLCDKGLCDKGLCDKGLCDKGLCDKGLCDKGLCDKGLCDKGLCDKGLCDKGLCDKGLCDKGLCDKGLCEKELKGSPHTELCDKGLYDKGLCDKGLCDKGVVNIFARTASAASAVLVTLVLNYKKTARNAF</sequence>
<dbReference type="Pfam" id="PF07645">
    <property type="entry name" value="EGF_CA"/>
    <property type="match status" value="2"/>
</dbReference>
<reference evidence="7" key="1">
    <citation type="journal article" date="2019" name="bioRxiv">
        <title>The Genome of the Zebra Mussel, Dreissena polymorpha: A Resource for Invasive Species Research.</title>
        <authorList>
            <person name="McCartney M.A."/>
            <person name="Auch B."/>
            <person name="Kono T."/>
            <person name="Mallez S."/>
            <person name="Zhang Y."/>
            <person name="Obille A."/>
            <person name="Becker A."/>
            <person name="Abrahante J.E."/>
            <person name="Garbe J."/>
            <person name="Badalamenti J.P."/>
            <person name="Herman A."/>
            <person name="Mangelson H."/>
            <person name="Liachko I."/>
            <person name="Sullivan S."/>
            <person name="Sone E.D."/>
            <person name="Koren S."/>
            <person name="Silverstein K.A.T."/>
            <person name="Beckman K.B."/>
            <person name="Gohl D.M."/>
        </authorList>
    </citation>
    <scope>NUCLEOTIDE SEQUENCE</scope>
    <source>
        <strain evidence="7">Duluth1</strain>
        <tissue evidence="7">Whole animal</tissue>
    </source>
</reference>
<dbReference type="PROSITE" id="PS01187">
    <property type="entry name" value="EGF_CA"/>
    <property type="match status" value="1"/>
</dbReference>
<evidence type="ECO:0000313" key="7">
    <source>
        <dbReference type="EMBL" id="KAH3882943.1"/>
    </source>
</evidence>
<proteinExistence type="predicted"/>
<dbReference type="InterPro" id="IPR000742">
    <property type="entry name" value="EGF"/>
</dbReference>
<dbReference type="InterPro" id="IPR018097">
    <property type="entry name" value="EGF_Ca-bd_CS"/>
</dbReference>